<dbReference type="Proteomes" id="UP001152797">
    <property type="component" value="Unassembled WGS sequence"/>
</dbReference>
<sequence length="457" mass="50977">MSLNLRQFENEEQAFVLFDDCDAAPTTQFDVHYHDINYAPSMNTFKLKPPTSKVYAGKGRATEIAAAMGAQVETFSRETGWDFDIASHRLWFLQRLESECPDEVLLTPTCGPWSPMQNLNARDPGQQAQLLEKREWHHGTHLAFVRKVYETQIKNGGHADVEQPAPALSWKTRAFSSFPGMSLFGSRWSLETCRQTTTFLTTKMALYQQFQFRCDGSHEHCPLEGHAKGFGMRTKYLEKYQPAFATVLAAALLATEVPTIMDFVGAVAEDRQHPGELIKLLAENRQDAVRRVQRLHRNLGHPSASKLVELVEARGASKTVIDVPQAQSASPAAMPTASTFNQVVQADVMWFKILDKKYPVLHVIDVATKYQVLEDASHEQCGPLADVPRPKTMAGGVGCADHAGSTSSYGTFDRRGQTNVWIDSKGFNANGKGGMVLEKLSYIDLSAERCRLWTHPD</sequence>
<dbReference type="EMBL" id="CAMXCT030002426">
    <property type="protein sequence ID" value="CAL4785400.1"/>
    <property type="molecule type" value="Genomic_DNA"/>
</dbReference>
<organism evidence="1">
    <name type="scientific">Cladocopium goreaui</name>
    <dbReference type="NCBI Taxonomy" id="2562237"/>
    <lineage>
        <taxon>Eukaryota</taxon>
        <taxon>Sar</taxon>
        <taxon>Alveolata</taxon>
        <taxon>Dinophyceae</taxon>
        <taxon>Suessiales</taxon>
        <taxon>Symbiodiniaceae</taxon>
        <taxon>Cladocopium</taxon>
    </lineage>
</organism>
<protein>
    <submittedName>
        <fullName evidence="2">Iron sulfur cluster assembly protein 1, mitochondrial</fullName>
    </submittedName>
</protein>
<dbReference type="EMBL" id="CAMXCT010002426">
    <property type="protein sequence ID" value="CAI3998088.1"/>
    <property type="molecule type" value="Genomic_DNA"/>
</dbReference>
<dbReference type="EMBL" id="CAMXCT020002426">
    <property type="protein sequence ID" value="CAL1151463.1"/>
    <property type="molecule type" value="Genomic_DNA"/>
</dbReference>
<comment type="caution">
    <text evidence="1">The sequence shown here is derived from an EMBL/GenBank/DDBJ whole genome shotgun (WGS) entry which is preliminary data.</text>
</comment>
<evidence type="ECO:0000313" key="2">
    <source>
        <dbReference type="EMBL" id="CAL4785400.1"/>
    </source>
</evidence>
<dbReference type="AlphaFoldDB" id="A0A9P1G2Y5"/>
<reference evidence="1" key="1">
    <citation type="submission" date="2022-10" db="EMBL/GenBank/DDBJ databases">
        <authorList>
            <person name="Chen Y."/>
            <person name="Dougan E. K."/>
            <person name="Chan C."/>
            <person name="Rhodes N."/>
            <person name="Thang M."/>
        </authorList>
    </citation>
    <scope>NUCLEOTIDE SEQUENCE</scope>
</reference>
<proteinExistence type="predicted"/>
<name>A0A9P1G2Y5_9DINO</name>
<evidence type="ECO:0000313" key="3">
    <source>
        <dbReference type="Proteomes" id="UP001152797"/>
    </source>
</evidence>
<reference evidence="2 3" key="2">
    <citation type="submission" date="2024-05" db="EMBL/GenBank/DDBJ databases">
        <authorList>
            <person name="Chen Y."/>
            <person name="Shah S."/>
            <person name="Dougan E. K."/>
            <person name="Thang M."/>
            <person name="Chan C."/>
        </authorList>
    </citation>
    <scope>NUCLEOTIDE SEQUENCE [LARGE SCALE GENOMIC DNA]</scope>
</reference>
<gene>
    <name evidence="1" type="ORF">C1SCF055_LOCUS24418</name>
</gene>
<evidence type="ECO:0000313" key="1">
    <source>
        <dbReference type="EMBL" id="CAI3998088.1"/>
    </source>
</evidence>
<accession>A0A9P1G2Y5</accession>
<keyword evidence="3" id="KW-1185">Reference proteome</keyword>